<evidence type="ECO:0000259" key="1">
    <source>
        <dbReference type="Pfam" id="PF03572"/>
    </source>
</evidence>
<dbReference type="SUPFAM" id="SSF52096">
    <property type="entry name" value="ClpP/crotonase"/>
    <property type="match status" value="1"/>
</dbReference>
<dbReference type="EMBL" id="JACIJJ010000002">
    <property type="protein sequence ID" value="MBB5698327.1"/>
    <property type="molecule type" value="Genomic_DNA"/>
</dbReference>
<dbReference type="Proteomes" id="UP000557739">
    <property type="component" value="Unassembled WGS sequence"/>
</dbReference>
<dbReference type="AlphaFoldDB" id="A0A7W9APR4"/>
<sequence length="485" mass="52998">MRRRTLLTGMGVAGLGAAVSVPVWAGQSPRLSPAAMQSDAALLRRAYETLHPGLLRYQTAGQATARFDALAAAQPLATGDFYLALARCLSAVRCGHSYANFYNQSDAIPAALFDARPRLPLHFVWLGERMIVTADPHGTGIARGTEVVAIDGHPARAILAALIPLTRADGHNDGKRRQLLSVGGEDGYETFDVLYGLRFSGGPRYTLDLRAPDGRTRRAVVEGIDLKTRRSVATPTNDTDNPGWRVERRGRAAVMTMPGWGLYNSKWDWRDWIDDEMDRLIADRVPALIVDIRANEGGEDCGDVLLERIVERGVTADPARRLVRYRELPADLRPYCDTWDRSFDKLGVNARRYDDRFLELTGTDRDAAVIAPRGKRYDGKLIVLTGPENSSATFAFIQTVQREKLGTLVGEPTGGNRRGINGGCFYFLRLPETGLEVDLPLIGTFPRVMPPDAGIVPDVAAPRTPRSIAEGGDPAMAAALALVRS</sequence>
<proteinExistence type="predicted"/>
<dbReference type="Pfam" id="PF03572">
    <property type="entry name" value="Peptidase_S41"/>
    <property type="match status" value="1"/>
</dbReference>
<feature type="domain" description="Tail specific protease" evidence="1">
    <location>
        <begin position="256"/>
        <end position="417"/>
    </location>
</feature>
<keyword evidence="3" id="KW-1185">Reference proteome</keyword>
<evidence type="ECO:0000313" key="2">
    <source>
        <dbReference type="EMBL" id="MBB5698327.1"/>
    </source>
</evidence>
<dbReference type="RefSeq" id="WP_184026853.1">
    <property type="nucleotide sequence ID" value="NZ_JACIJJ010000002.1"/>
</dbReference>
<name>A0A7W9APR4_9SPHN</name>
<reference evidence="2 3" key="1">
    <citation type="submission" date="2020-08" db="EMBL/GenBank/DDBJ databases">
        <title>Genomic Encyclopedia of Type Strains, Phase IV (KMG-IV): sequencing the most valuable type-strain genomes for metagenomic binning, comparative biology and taxonomic classification.</title>
        <authorList>
            <person name="Goeker M."/>
        </authorList>
    </citation>
    <scope>NUCLEOTIDE SEQUENCE [LARGE SCALE GENOMIC DNA]</scope>
    <source>
        <strain evidence="2 3">DSM 27244</strain>
    </source>
</reference>
<dbReference type="GO" id="GO:0006508">
    <property type="term" value="P:proteolysis"/>
    <property type="evidence" value="ECO:0007669"/>
    <property type="project" value="InterPro"/>
</dbReference>
<comment type="caution">
    <text evidence="2">The sequence shown here is derived from an EMBL/GenBank/DDBJ whole genome shotgun (WGS) entry which is preliminary data.</text>
</comment>
<protein>
    <recommendedName>
        <fullName evidence="1">Tail specific protease domain-containing protein</fullName>
    </recommendedName>
</protein>
<organism evidence="2 3">
    <name type="scientific">Sphingomonas yantingensis</name>
    <dbReference type="NCBI Taxonomy" id="1241761"/>
    <lineage>
        <taxon>Bacteria</taxon>
        <taxon>Pseudomonadati</taxon>
        <taxon>Pseudomonadota</taxon>
        <taxon>Alphaproteobacteria</taxon>
        <taxon>Sphingomonadales</taxon>
        <taxon>Sphingomonadaceae</taxon>
        <taxon>Sphingomonas</taxon>
    </lineage>
</organism>
<gene>
    <name evidence="2" type="ORF">FHR19_001672</name>
</gene>
<dbReference type="GO" id="GO:0008236">
    <property type="term" value="F:serine-type peptidase activity"/>
    <property type="evidence" value="ECO:0007669"/>
    <property type="project" value="InterPro"/>
</dbReference>
<dbReference type="InterPro" id="IPR029045">
    <property type="entry name" value="ClpP/crotonase-like_dom_sf"/>
</dbReference>
<dbReference type="InterPro" id="IPR005151">
    <property type="entry name" value="Tail-specific_protease"/>
</dbReference>
<evidence type="ECO:0000313" key="3">
    <source>
        <dbReference type="Proteomes" id="UP000557739"/>
    </source>
</evidence>
<dbReference type="Gene3D" id="3.90.226.10">
    <property type="entry name" value="2-enoyl-CoA Hydratase, Chain A, domain 1"/>
    <property type="match status" value="1"/>
</dbReference>
<accession>A0A7W9APR4</accession>